<keyword evidence="1" id="KW-0812">Transmembrane</keyword>
<dbReference type="EMBL" id="JAPEVB010000006">
    <property type="protein sequence ID" value="KAJ4386891.1"/>
    <property type="molecule type" value="Genomic_DNA"/>
</dbReference>
<dbReference type="Gene3D" id="2.170.270.10">
    <property type="entry name" value="SET domain"/>
    <property type="match status" value="1"/>
</dbReference>
<gene>
    <name evidence="3" type="ORF">N0V93_009790</name>
</gene>
<dbReference type="InterPro" id="IPR001214">
    <property type="entry name" value="SET_dom"/>
</dbReference>
<dbReference type="CDD" id="cd20071">
    <property type="entry name" value="SET_SMYD"/>
    <property type="match status" value="1"/>
</dbReference>
<sequence>MSSSDLEIRSSLIPGAGSALFTKTDIADGEEVFQSQPLLLTNNICVREPGQSKVLGTALDIVMSLMNHSCDPNVVTVFEGNRLCVRSLRQIEAGEELVQCYTDETCDVLLRRKKLLEQYHFVCQSHEEEHASDRALIKNVLQTQEEVTDLINRTLVDFTASPSLQAIHELEAKALALTATAFPRSYWPQRLDPLPTLYKRLGNMSSMLGQPLPALRYSVKGCAYTQLRNGPDWTSDLLDLVKLLVPVASNVRTFGDDMPMKAAELWIVFMGYLHMLVGLASKLYGKHALYTKAVERWFGDLLEGVNPALLATAGFKRKLKVAHSRLLEWAGVEDHMLAWVL</sequence>
<reference evidence="3" key="1">
    <citation type="submission" date="2022-10" db="EMBL/GenBank/DDBJ databases">
        <title>Tapping the CABI collections for fungal endophytes: first genome assemblies for Collariella, Neodidymelliopsis, Ascochyta clinopodiicola, Didymella pomorum, Didymosphaeria variabile, Neocosmospora piperis and Neocucurbitaria cava.</title>
        <authorList>
            <person name="Hill R."/>
        </authorList>
    </citation>
    <scope>NUCLEOTIDE SEQUENCE</scope>
    <source>
        <strain evidence="3">IMI 355082</strain>
    </source>
</reference>
<evidence type="ECO:0000313" key="4">
    <source>
        <dbReference type="Proteomes" id="UP001140453"/>
    </source>
</evidence>
<dbReference type="OrthoDB" id="5945798at2759"/>
<organism evidence="3 4">
    <name type="scientific">Gnomoniopsis smithogilvyi</name>
    <dbReference type="NCBI Taxonomy" id="1191159"/>
    <lineage>
        <taxon>Eukaryota</taxon>
        <taxon>Fungi</taxon>
        <taxon>Dikarya</taxon>
        <taxon>Ascomycota</taxon>
        <taxon>Pezizomycotina</taxon>
        <taxon>Sordariomycetes</taxon>
        <taxon>Sordariomycetidae</taxon>
        <taxon>Diaporthales</taxon>
        <taxon>Gnomoniaceae</taxon>
        <taxon>Gnomoniopsis</taxon>
    </lineage>
</organism>
<keyword evidence="1" id="KW-0472">Membrane</keyword>
<name>A0A9W9CT55_9PEZI</name>
<keyword evidence="4" id="KW-1185">Reference proteome</keyword>
<protein>
    <recommendedName>
        <fullName evidence="2">SET domain-containing protein</fullName>
    </recommendedName>
</protein>
<comment type="caution">
    <text evidence="3">The sequence shown here is derived from an EMBL/GenBank/DDBJ whole genome shotgun (WGS) entry which is preliminary data.</text>
</comment>
<dbReference type="InterPro" id="IPR046341">
    <property type="entry name" value="SET_dom_sf"/>
</dbReference>
<keyword evidence="1" id="KW-1133">Transmembrane helix</keyword>
<feature type="transmembrane region" description="Helical" evidence="1">
    <location>
        <begin position="265"/>
        <end position="284"/>
    </location>
</feature>
<evidence type="ECO:0000256" key="1">
    <source>
        <dbReference type="SAM" id="Phobius"/>
    </source>
</evidence>
<dbReference type="PROSITE" id="PS50280">
    <property type="entry name" value="SET"/>
    <property type="match status" value="1"/>
</dbReference>
<proteinExistence type="predicted"/>
<accession>A0A9W9CT55</accession>
<feature type="domain" description="SET" evidence="2">
    <location>
        <begin position="4"/>
        <end position="102"/>
    </location>
</feature>
<dbReference type="SMART" id="SM00317">
    <property type="entry name" value="SET"/>
    <property type="match status" value="1"/>
</dbReference>
<dbReference type="InterPro" id="IPR050869">
    <property type="entry name" value="H3K4_H4K5_MeTrfase"/>
</dbReference>
<dbReference type="GO" id="GO:0005634">
    <property type="term" value="C:nucleus"/>
    <property type="evidence" value="ECO:0007669"/>
    <property type="project" value="TreeGrafter"/>
</dbReference>
<dbReference type="Proteomes" id="UP001140453">
    <property type="component" value="Unassembled WGS sequence"/>
</dbReference>
<dbReference type="PANTHER" id="PTHR12197">
    <property type="entry name" value="HISTONE-LYSINE N-METHYLTRANSFERASE SMYD"/>
    <property type="match status" value="1"/>
</dbReference>
<evidence type="ECO:0000259" key="2">
    <source>
        <dbReference type="PROSITE" id="PS50280"/>
    </source>
</evidence>
<dbReference type="Pfam" id="PF00856">
    <property type="entry name" value="SET"/>
    <property type="match status" value="1"/>
</dbReference>
<dbReference type="SUPFAM" id="SSF82199">
    <property type="entry name" value="SET domain"/>
    <property type="match status" value="1"/>
</dbReference>
<evidence type="ECO:0000313" key="3">
    <source>
        <dbReference type="EMBL" id="KAJ4386891.1"/>
    </source>
</evidence>
<dbReference type="PANTHER" id="PTHR12197:SF251">
    <property type="entry name" value="EG:BACR7C10.4 PROTEIN"/>
    <property type="match status" value="1"/>
</dbReference>
<dbReference type="AlphaFoldDB" id="A0A9W9CT55"/>